<dbReference type="EMBL" id="GGEC01048554">
    <property type="protein sequence ID" value="MBX29038.1"/>
    <property type="molecule type" value="Transcribed_RNA"/>
</dbReference>
<proteinExistence type="predicted"/>
<dbReference type="AlphaFoldDB" id="A0A2P2MFL9"/>
<reference evidence="1" key="1">
    <citation type="submission" date="2018-02" db="EMBL/GenBank/DDBJ databases">
        <title>Rhizophora mucronata_Transcriptome.</title>
        <authorList>
            <person name="Meera S.P."/>
            <person name="Sreeshan A."/>
            <person name="Augustine A."/>
        </authorList>
    </citation>
    <scope>NUCLEOTIDE SEQUENCE</scope>
    <source>
        <tissue evidence="1">Leaf</tissue>
    </source>
</reference>
<evidence type="ECO:0000313" key="1">
    <source>
        <dbReference type="EMBL" id="MBX29038.1"/>
    </source>
</evidence>
<accession>A0A2P2MFL9</accession>
<keyword evidence="1" id="KW-0413">Isomerase</keyword>
<name>A0A2P2MFL9_RHIMU</name>
<protein>
    <submittedName>
        <fullName evidence="1">Xylose isomerase-like</fullName>
    </submittedName>
</protein>
<dbReference type="GO" id="GO:0016853">
    <property type="term" value="F:isomerase activity"/>
    <property type="evidence" value="ECO:0007669"/>
    <property type="project" value="UniProtKB-KW"/>
</dbReference>
<organism evidence="1">
    <name type="scientific">Rhizophora mucronata</name>
    <name type="common">Asiatic mangrove</name>
    <dbReference type="NCBI Taxonomy" id="61149"/>
    <lineage>
        <taxon>Eukaryota</taxon>
        <taxon>Viridiplantae</taxon>
        <taxon>Streptophyta</taxon>
        <taxon>Embryophyta</taxon>
        <taxon>Tracheophyta</taxon>
        <taxon>Spermatophyta</taxon>
        <taxon>Magnoliopsida</taxon>
        <taxon>eudicotyledons</taxon>
        <taxon>Gunneridae</taxon>
        <taxon>Pentapetalae</taxon>
        <taxon>rosids</taxon>
        <taxon>fabids</taxon>
        <taxon>Malpighiales</taxon>
        <taxon>Rhizophoraceae</taxon>
        <taxon>Rhizophora</taxon>
    </lineage>
</organism>
<sequence>MGFPTRKPMHLPSFLSYIPLKHVHSGIPAMPIIYAQQAISLLNALLSVDWRKWFCFSASRASC</sequence>